<proteinExistence type="predicted"/>
<dbReference type="NCBIfam" id="NF045890">
    <property type="entry name" value="conj_pls20_p028"/>
    <property type="match status" value="1"/>
</dbReference>
<keyword evidence="2" id="KW-0812">Transmembrane</keyword>
<sequence>MIDQLIKFQDLLHIASFWMDPIRSIGYTILKGLAWVIDGLSGAAKEVYQLMNFYNYEPVKDFINKYQPIIWALATVALAYFGWQLIVNRKLERDRIINNIVLALTIFFVLPWAMQQGAELTTAGVNVLQGKESASVQTFKNNITDLYTVDKNGWKSTNTQNDIKDKSDVEVLDISEKVDTEGGWFSSSPLSQEGIKLLTKRLTKVDGKFEEIKMKDFWSTNDPTYYRYSWHPWLIAIELITKGVVYAFVIFKTAKLINELGLLYVITSGISLTDIKNGQRNSQLAIKIRYTFIVLYLMMFMINFFDIWSAFVADSSLSSLVKPIAVAGGAWLVIDGPNFIEQLFGIDAGLSSVGRTIIAGVQGGSALRRTGSEIASATKSVASKAAGASKRVVRGAAYTGAAAKGALDGFSGKSQSKPEIPNGSSDGISGLSNLNNRSETSENNTANLTGSNVPGANEGVADGTASNKGVMPLSSANGVQGVDSNGFNSPDNEKIGTVPEAIKNLSTPKAPLSHKGMKDQAKRNKEAFDKMGINPNQKLKNISNASKARQALDGKSAIPLPPKVSGDQLPKHVQEAKAQLQRDMQPRPVDTETLGDKIVNKYADTARNIYHGSTMTRSRKVYDVSKATSKRVKDSFRD</sequence>
<dbReference type="InterPro" id="IPR058066">
    <property type="entry name" value="pXO2-14_N"/>
</dbReference>
<feature type="domain" description="DUF8208" evidence="3">
    <location>
        <begin position="14"/>
        <end position="359"/>
    </location>
</feature>
<dbReference type="RefSeq" id="WP_071856123.1">
    <property type="nucleotide sequence ID" value="NZ_JXLB01000024.1"/>
</dbReference>
<feature type="compositionally biased region" description="Polar residues" evidence="1">
    <location>
        <begin position="412"/>
        <end position="454"/>
    </location>
</feature>
<evidence type="ECO:0000256" key="2">
    <source>
        <dbReference type="SAM" id="Phobius"/>
    </source>
</evidence>
<evidence type="ECO:0000259" key="3">
    <source>
        <dbReference type="Pfam" id="PF26635"/>
    </source>
</evidence>
<dbReference type="OrthoDB" id="1938921at2"/>
<keyword evidence="5" id="KW-1185">Reference proteome</keyword>
<feature type="transmembrane region" description="Helical" evidence="2">
    <location>
        <begin position="69"/>
        <end position="87"/>
    </location>
</feature>
<protein>
    <recommendedName>
        <fullName evidence="3">DUF8208 domain-containing protein</fullName>
    </recommendedName>
</protein>
<feature type="compositionally biased region" description="Polar residues" evidence="1">
    <location>
        <begin position="474"/>
        <end position="490"/>
    </location>
</feature>
<organism evidence="4 5">
    <name type="scientific">Enterococcus ratti</name>
    <dbReference type="NCBI Taxonomy" id="150033"/>
    <lineage>
        <taxon>Bacteria</taxon>
        <taxon>Bacillati</taxon>
        <taxon>Bacillota</taxon>
        <taxon>Bacilli</taxon>
        <taxon>Lactobacillales</taxon>
        <taxon>Enterococcaceae</taxon>
        <taxon>Enterococcus</taxon>
    </lineage>
</organism>
<name>A0A1L8WBK2_9ENTE</name>
<dbReference type="InterPro" id="IPR058521">
    <property type="entry name" value="DUF8208"/>
</dbReference>
<keyword evidence="2" id="KW-0472">Membrane</keyword>
<dbReference type="Proteomes" id="UP000182152">
    <property type="component" value="Unassembled WGS sequence"/>
</dbReference>
<evidence type="ECO:0000313" key="4">
    <source>
        <dbReference type="EMBL" id="OJG78414.1"/>
    </source>
</evidence>
<keyword evidence="2" id="KW-1133">Transmembrane helix</keyword>
<feature type="region of interest" description="Disordered" evidence="1">
    <location>
        <begin position="408"/>
        <end position="495"/>
    </location>
</feature>
<feature type="transmembrane region" description="Helical" evidence="2">
    <location>
        <begin position="230"/>
        <end position="251"/>
    </location>
</feature>
<gene>
    <name evidence="4" type="ORF">RV14_GL001171</name>
</gene>
<evidence type="ECO:0000256" key="1">
    <source>
        <dbReference type="SAM" id="MobiDB-lite"/>
    </source>
</evidence>
<evidence type="ECO:0000313" key="5">
    <source>
        <dbReference type="Proteomes" id="UP000182152"/>
    </source>
</evidence>
<comment type="caution">
    <text evidence="4">The sequence shown here is derived from an EMBL/GenBank/DDBJ whole genome shotgun (WGS) entry which is preliminary data.</text>
</comment>
<feature type="transmembrane region" description="Helical" evidence="2">
    <location>
        <begin position="96"/>
        <end position="114"/>
    </location>
</feature>
<reference evidence="4 5" key="1">
    <citation type="submission" date="2014-12" db="EMBL/GenBank/DDBJ databases">
        <title>Draft genome sequences of 29 type strains of Enterococci.</title>
        <authorList>
            <person name="Zhong Z."/>
            <person name="Sun Z."/>
            <person name="Liu W."/>
            <person name="Zhang W."/>
            <person name="Zhang H."/>
        </authorList>
    </citation>
    <scope>NUCLEOTIDE SEQUENCE [LARGE SCALE GENOMIC DNA]</scope>
    <source>
        <strain evidence="4 5">DSM 15687</strain>
    </source>
</reference>
<accession>A0A1L8WBK2</accession>
<dbReference type="Pfam" id="PF26635">
    <property type="entry name" value="DUF8208"/>
    <property type="match status" value="1"/>
</dbReference>
<dbReference type="EMBL" id="JXLB01000024">
    <property type="protein sequence ID" value="OJG78414.1"/>
    <property type="molecule type" value="Genomic_DNA"/>
</dbReference>
<feature type="transmembrane region" description="Helical" evidence="2">
    <location>
        <begin position="290"/>
        <end position="311"/>
    </location>
</feature>
<dbReference type="STRING" id="150033.RV14_GL001171"/>
<dbReference type="AlphaFoldDB" id="A0A1L8WBK2"/>